<dbReference type="EMBL" id="JBHRXV010000003">
    <property type="protein sequence ID" value="MFC3711808.1"/>
    <property type="molecule type" value="Genomic_DNA"/>
</dbReference>
<dbReference type="PANTHER" id="PTHR33608:SF6">
    <property type="entry name" value="BLL2464 PROTEIN"/>
    <property type="match status" value="1"/>
</dbReference>
<dbReference type="Pfam" id="PF01882">
    <property type="entry name" value="DUF58"/>
    <property type="match status" value="2"/>
</dbReference>
<feature type="domain" description="DUF58" evidence="1">
    <location>
        <begin position="45"/>
        <end position="129"/>
    </location>
</feature>
<sequence length="274" mass="28980">MSLDAAASAAAGLGQLSLNRARARAAGFHGGHARRTAGPGSEFWQYRELQPGEAIDRVDWRRSGRSDHLYVREREREDPVRLWLWVDGTASMDFASRDGAPTKLDHARLIAAAIGLAAVAAGERIGDLARPGANSKPDSLFASIVSSEAQLPAGAMRAGDVVLLVGDFLDGPPLDWVEAAAAAGAVGTLVAVADPAEVDFPFAGRTHFEGVEPGDAEQEFARAENVRADYLAAWAAHLARLDAIGKVTGWTSFMHRTDHAPDAALATVAGWLRG</sequence>
<name>A0ABV7X9A9_9SPHN</name>
<accession>A0ABV7X9A9</accession>
<evidence type="ECO:0000259" key="1">
    <source>
        <dbReference type="Pfam" id="PF01882"/>
    </source>
</evidence>
<protein>
    <submittedName>
        <fullName evidence="2">DUF58 domain-containing protein</fullName>
    </submittedName>
</protein>
<evidence type="ECO:0000313" key="3">
    <source>
        <dbReference type="Proteomes" id="UP001595615"/>
    </source>
</evidence>
<keyword evidence="3" id="KW-1185">Reference proteome</keyword>
<reference evidence="3" key="1">
    <citation type="journal article" date="2019" name="Int. J. Syst. Evol. Microbiol.">
        <title>The Global Catalogue of Microorganisms (GCM) 10K type strain sequencing project: providing services to taxonomists for standard genome sequencing and annotation.</title>
        <authorList>
            <consortium name="The Broad Institute Genomics Platform"/>
            <consortium name="The Broad Institute Genome Sequencing Center for Infectious Disease"/>
            <person name="Wu L."/>
            <person name="Ma J."/>
        </authorList>
    </citation>
    <scope>NUCLEOTIDE SEQUENCE [LARGE SCALE GENOMIC DNA]</scope>
    <source>
        <strain evidence="3">KCTC 42644</strain>
    </source>
</reference>
<comment type="caution">
    <text evidence="2">The sequence shown here is derived from an EMBL/GenBank/DDBJ whole genome shotgun (WGS) entry which is preliminary data.</text>
</comment>
<dbReference type="PANTHER" id="PTHR33608">
    <property type="entry name" value="BLL2464 PROTEIN"/>
    <property type="match status" value="1"/>
</dbReference>
<evidence type="ECO:0000313" key="2">
    <source>
        <dbReference type="EMBL" id="MFC3711808.1"/>
    </source>
</evidence>
<dbReference type="RefSeq" id="WP_380857448.1">
    <property type="nucleotide sequence ID" value="NZ_JBHRXV010000003.1"/>
</dbReference>
<gene>
    <name evidence="2" type="ORF">ACFOMD_04450</name>
</gene>
<dbReference type="InterPro" id="IPR002881">
    <property type="entry name" value="DUF58"/>
</dbReference>
<organism evidence="2 3">
    <name type="scientific">Sphingoaurantiacus capsulatus</name>
    <dbReference type="NCBI Taxonomy" id="1771310"/>
    <lineage>
        <taxon>Bacteria</taxon>
        <taxon>Pseudomonadati</taxon>
        <taxon>Pseudomonadota</taxon>
        <taxon>Alphaproteobacteria</taxon>
        <taxon>Sphingomonadales</taxon>
        <taxon>Sphingosinicellaceae</taxon>
        <taxon>Sphingoaurantiacus</taxon>
    </lineage>
</organism>
<proteinExistence type="predicted"/>
<dbReference type="Proteomes" id="UP001595615">
    <property type="component" value="Unassembled WGS sequence"/>
</dbReference>
<feature type="domain" description="DUF58" evidence="1">
    <location>
        <begin position="134"/>
        <end position="237"/>
    </location>
</feature>